<dbReference type="Gene3D" id="1.25.40.10">
    <property type="entry name" value="Tetratricopeptide repeat domain"/>
    <property type="match status" value="2"/>
</dbReference>
<name>A0A2T2NZP5_CORCC</name>
<sequence>MGNPTESDKALRYIAQLDDARCAGRWKDVPELCRKVEKHAPHRRCLALTARSEAQVAAYTTQRPSTASSTASSGLSQIIPSLLAAVEEEGSHPQDAFQATVCLGWLHYVLDEPGLAVARLPKDSAAVATELAEGGASVGPWTRVCLVKSAFLKGSSHEKTGSIEEAVPSYASIMPWLSAQQSFKSETTQFKMWTEHLLVRLCQLSDQSNEVGQYTEPVGALKNFRFWARYWDSTGKNNLSEGPNAAKYRRLAWKAYYDTLSSILRSGRPYSPEPTTLVNDFATEKAAPRRYPTRRLQQRAELKRVESVYESLLLQDTHFPKASENNRAIEAWADSVMDNWRFLCGPKWTDEDLGEGGKEAVGRGVLDVLYRAATKTFHSTAILRHLFTVHSSLAEFEMAFKAYESYVEIVTRGKDRAEHDGEEDAGIDDDDTILRTSAEAIRVLCRFGSSKEAEKAIEIGHNIEHWLEQTEHMRASMSEAGSVRSVEGAVSPKSLAVAYCAIGISQAQWARFTYDADARAGIQAKAIQYLRRSLDPKLEDSNNIEALYALALVLAETRDIPGAIKVVKRALSPSTKHKTTISADGVLSDGLVAEFGRERKLIPVWHLLALLLTSRSAFTDAEKACEAAFEQFGDPAILFGTEEEQPYRSEHLNEANGGNTDSLGIVDQMGSFEKSGILQIKMTQLSLLEIVEGSGAAVDGCDELLALFARLFGDPSSESRVQTPPTAIPPPKSAVGTIRGSFFRQRGSVKLPPKDQLARNASIASSRPSTVATHAPAIQVTDEDERGRSDGHHHILPHRHGDGSGVGRTPSKLRKRSVHSIHRKPEVDEQAPEVPELPDTINGTPTRNSNAPATTKSPRRPSMSSSVRKSVESQERPLRPIAHNMAHTAEPPPPGHADQPPKQDTRLPVPFPTADYIPPDPHFSIAQGRRMKVSMLVGIWVFIAGLYSRAQMHEDAKGAVDEALKLVETFEAEVALESPTCKTFGEKRWGGGKSVEELWADAFTARGELHAAQSQKHAARLDFERAVLHYPNHPEAIVGLSNILLDIYCKVIPLEPTEDVQAVTPSSPPTVPSVSEATPEAKQQHLISHTPSAENHMSPPELNRLAARDRASGLLSTLTKLGAGWDYSEAWYALARAYEESGQVEKTKEVLWWCVELEDTHPVRGWKNVTLGGFVL</sequence>
<feature type="compositionally biased region" description="Polar residues" evidence="3">
    <location>
        <begin position="841"/>
        <end position="855"/>
    </location>
</feature>
<reference evidence="4 5" key="1">
    <citation type="journal article" date="2018" name="Front. Microbiol.">
        <title>Genome-Wide Analysis of Corynespora cassiicola Leaf Fall Disease Putative Effectors.</title>
        <authorList>
            <person name="Lopez D."/>
            <person name="Ribeiro S."/>
            <person name="Label P."/>
            <person name="Fumanal B."/>
            <person name="Venisse J.S."/>
            <person name="Kohler A."/>
            <person name="de Oliveira R.R."/>
            <person name="Labutti K."/>
            <person name="Lipzen A."/>
            <person name="Lail K."/>
            <person name="Bauer D."/>
            <person name="Ohm R.A."/>
            <person name="Barry K.W."/>
            <person name="Spatafora J."/>
            <person name="Grigoriev I.V."/>
            <person name="Martin F.M."/>
            <person name="Pujade-Renaud V."/>
        </authorList>
    </citation>
    <scope>NUCLEOTIDE SEQUENCE [LARGE SCALE GENOMIC DNA]</scope>
    <source>
        <strain evidence="4 5">Philippines</strain>
    </source>
</reference>
<evidence type="ECO:0000313" key="5">
    <source>
        <dbReference type="Proteomes" id="UP000240883"/>
    </source>
</evidence>
<accession>A0A2T2NZP5</accession>
<feature type="compositionally biased region" description="Polar residues" evidence="3">
    <location>
        <begin position="716"/>
        <end position="725"/>
    </location>
</feature>
<comment type="similarity">
    <text evidence="2">Belongs to the YPP1 family.</text>
</comment>
<dbReference type="SUPFAM" id="SSF48452">
    <property type="entry name" value="TPR-like"/>
    <property type="match status" value="2"/>
</dbReference>
<dbReference type="Proteomes" id="UP000240883">
    <property type="component" value="Unassembled WGS sequence"/>
</dbReference>
<evidence type="ECO:0000256" key="2">
    <source>
        <dbReference type="ARBA" id="ARBA00038251"/>
    </source>
</evidence>
<feature type="region of interest" description="Disordered" evidence="3">
    <location>
        <begin position="716"/>
        <end position="736"/>
    </location>
</feature>
<dbReference type="InterPro" id="IPR019734">
    <property type="entry name" value="TPR_rpt"/>
</dbReference>
<keyword evidence="5" id="KW-1185">Reference proteome</keyword>
<dbReference type="STRING" id="1448308.A0A2T2NZP5"/>
<feature type="region of interest" description="Disordered" evidence="3">
    <location>
        <begin position="752"/>
        <end position="908"/>
    </location>
</feature>
<protein>
    <submittedName>
        <fullName evidence="4">Filamentation protein-like protein</fullName>
    </submittedName>
</protein>
<proteinExistence type="inferred from homology"/>
<dbReference type="OrthoDB" id="29013at2759"/>
<dbReference type="InterPro" id="IPR051722">
    <property type="entry name" value="Endocytosis_PI4K-reg_protein"/>
</dbReference>
<dbReference type="PANTHER" id="PTHR23083">
    <property type="entry name" value="TETRATRICOPEPTIDE REPEAT PROTEIN, TPR"/>
    <property type="match status" value="1"/>
</dbReference>
<dbReference type="AlphaFoldDB" id="A0A2T2NZP5"/>
<gene>
    <name evidence="4" type="ORF">BS50DRAFT_570329</name>
</gene>
<evidence type="ECO:0000256" key="3">
    <source>
        <dbReference type="SAM" id="MobiDB-lite"/>
    </source>
</evidence>
<evidence type="ECO:0000313" key="4">
    <source>
        <dbReference type="EMBL" id="PSN70891.1"/>
    </source>
</evidence>
<dbReference type="PANTHER" id="PTHR23083:SF464">
    <property type="entry name" value="TETRATRICOPEPTIDE REPEAT DOMAIN 7, ISOFORM A"/>
    <property type="match status" value="1"/>
</dbReference>
<organism evidence="4 5">
    <name type="scientific">Corynespora cassiicola Philippines</name>
    <dbReference type="NCBI Taxonomy" id="1448308"/>
    <lineage>
        <taxon>Eukaryota</taxon>
        <taxon>Fungi</taxon>
        <taxon>Dikarya</taxon>
        <taxon>Ascomycota</taxon>
        <taxon>Pezizomycotina</taxon>
        <taxon>Dothideomycetes</taxon>
        <taxon>Pleosporomycetidae</taxon>
        <taxon>Pleosporales</taxon>
        <taxon>Corynesporascaceae</taxon>
        <taxon>Corynespora</taxon>
    </lineage>
</organism>
<dbReference type="EMBL" id="KZ678131">
    <property type="protein sequence ID" value="PSN70891.1"/>
    <property type="molecule type" value="Genomic_DNA"/>
</dbReference>
<feature type="compositionally biased region" description="Polar residues" evidence="3">
    <location>
        <begin position="762"/>
        <end position="772"/>
    </location>
</feature>
<comment type="function">
    <text evidence="1">Involved in endocytosis.</text>
</comment>
<feature type="compositionally biased region" description="Basic and acidic residues" evidence="3">
    <location>
        <begin position="869"/>
        <end position="878"/>
    </location>
</feature>
<evidence type="ECO:0000256" key="1">
    <source>
        <dbReference type="ARBA" id="ARBA00002550"/>
    </source>
</evidence>
<feature type="compositionally biased region" description="Basic residues" evidence="3">
    <location>
        <begin position="811"/>
        <end position="822"/>
    </location>
</feature>
<dbReference type="SMART" id="SM00028">
    <property type="entry name" value="TPR"/>
    <property type="match status" value="5"/>
</dbReference>
<dbReference type="InterPro" id="IPR011990">
    <property type="entry name" value="TPR-like_helical_dom_sf"/>
</dbReference>